<keyword evidence="2" id="KW-1185">Reference proteome</keyword>
<evidence type="ECO:0000313" key="1">
    <source>
        <dbReference type="EMBL" id="ACU72929.1"/>
    </source>
</evidence>
<accession>C7QG84</accession>
<dbReference type="HOGENOM" id="CLU_1419179_0_0_11"/>
<evidence type="ECO:0000313" key="2">
    <source>
        <dbReference type="Proteomes" id="UP000000851"/>
    </source>
</evidence>
<dbReference type="RefSeq" id="WP_015792658.1">
    <property type="nucleotide sequence ID" value="NC_013131.1"/>
</dbReference>
<name>C7QG84_CATAD</name>
<protein>
    <recommendedName>
        <fullName evidence="3">DUF317 domain-containing protein</fullName>
    </recommendedName>
</protein>
<dbReference type="KEGG" id="cai:Caci_4064"/>
<gene>
    <name evidence="1" type="ordered locus">Caci_4064</name>
</gene>
<proteinExistence type="predicted"/>
<dbReference type="Proteomes" id="UP000000851">
    <property type="component" value="Chromosome"/>
</dbReference>
<dbReference type="AlphaFoldDB" id="C7QG84"/>
<evidence type="ECO:0008006" key="3">
    <source>
        <dbReference type="Google" id="ProtNLM"/>
    </source>
</evidence>
<organism evidence="1 2">
    <name type="scientific">Catenulispora acidiphila (strain DSM 44928 / JCM 14897 / NBRC 102108 / NRRL B-24433 / ID139908)</name>
    <dbReference type="NCBI Taxonomy" id="479433"/>
    <lineage>
        <taxon>Bacteria</taxon>
        <taxon>Bacillati</taxon>
        <taxon>Actinomycetota</taxon>
        <taxon>Actinomycetes</taxon>
        <taxon>Catenulisporales</taxon>
        <taxon>Catenulisporaceae</taxon>
        <taxon>Catenulispora</taxon>
    </lineage>
</organism>
<reference evidence="1 2" key="1">
    <citation type="journal article" date="2009" name="Stand. Genomic Sci.">
        <title>Complete genome sequence of Catenulispora acidiphila type strain (ID 139908).</title>
        <authorList>
            <person name="Copeland A."/>
            <person name="Lapidus A."/>
            <person name="Glavina Del Rio T."/>
            <person name="Nolan M."/>
            <person name="Lucas S."/>
            <person name="Chen F."/>
            <person name="Tice H."/>
            <person name="Cheng J.F."/>
            <person name="Bruce D."/>
            <person name="Goodwin L."/>
            <person name="Pitluck S."/>
            <person name="Mikhailova N."/>
            <person name="Pati A."/>
            <person name="Ivanova N."/>
            <person name="Mavromatis K."/>
            <person name="Chen A."/>
            <person name="Palaniappan K."/>
            <person name="Chain P."/>
            <person name="Land M."/>
            <person name="Hauser L."/>
            <person name="Chang Y.J."/>
            <person name="Jeffries C.D."/>
            <person name="Chertkov O."/>
            <person name="Brettin T."/>
            <person name="Detter J.C."/>
            <person name="Han C."/>
            <person name="Ali Z."/>
            <person name="Tindall B.J."/>
            <person name="Goker M."/>
            <person name="Bristow J."/>
            <person name="Eisen J.A."/>
            <person name="Markowitz V."/>
            <person name="Hugenholtz P."/>
            <person name="Kyrpides N.C."/>
            <person name="Klenk H.P."/>
        </authorList>
    </citation>
    <scope>NUCLEOTIDE SEQUENCE [LARGE SCALE GENOMIC DNA]</scope>
    <source>
        <strain evidence="2">DSM 44928 / JCM 14897 / NBRC 102108 / NRRL B-24433 / ID139908</strain>
    </source>
</reference>
<dbReference type="InParanoid" id="C7QG84"/>
<sequence length="191" mass="20173">MHPEHPADPLGRALAEYGWTISSTDHPAQVFDPEARIWNSPDTQLMLSAHGERDGRHMITLYAPRAPQETEDPLWQVGGGPVPVATALAMARAALTAPAEQDHAAALTATGWTLAPEHVLSVSIAGLESWIGPAVDDEPTGFWAAFRFPMPTDELSTWTVKGAHGGTECSLIATAATPGEVIAAAAHHAAH</sequence>
<dbReference type="EMBL" id="CP001700">
    <property type="protein sequence ID" value="ACU72929.1"/>
    <property type="molecule type" value="Genomic_DNA"/>
</dbReference>
<dbReference type="STRING" id="479433.Caci_4064"/>